<proteinExistence type="predicted"/>
<name>A0AAE3JLD4_9SPIR</name>
<sequence length="145" mass="15955">MEELLESFKAYIVAELPLYLTASTEEVPLPDLSTSNIVIGDCDIAKHSAANTLFINPDSISFSDLSISDYEQSLSLDLLMVCRNSAPEILYKKVLRYGKALKDLFIADLNLAGIGTIDIKSGDYFDGMEGNSSIKAFMLSCEIVW</sequence>
<keyword evidence="2" id="KW-1185">Reference proteome</keyword>
<reference evidence="1" key="1">
    <citation type="submission" date="2021-08" db="EMBL/GenBank/DDBJ databases">
        <title>Comparative analyses of Brucepasteria parasyntrophica and Teretinema zuelzerae.</title>
        <authorList>
            <person name="Song Y."/>
            <person name="Brune A."/>
        </authorList>
    </citation>
    <scope>NUCLEOTIDE SEQUENCE</scope>
    <source>
        <strain evidence="1">DSM 1903</strain>
    </source>
</reference>
<gene>
    <name evidence="1" type="ORF">K7J14_08370</name>
</gene>
<dbReference type="Proteomes" id="UP001198163">
    <property type="component" value="Unassembled WGS sequence"/>
</dbReference>
<protein>
    <submittedName>
        <fullName evidence="1">Uncharacterized protein</fullName>
    </submittedName>
</protein>
<dbReference type="AlphaFoldDB" id="A0AAE3JLD4"/>
<organism evidence="1 2">
    <name type="scientific">Teretinema zuelzerae</name>
    <dbReference type="NCBI Taxonomy" id="156"/>
    <lineage>
        <taxon>Bacteria</taxon>
        <taxon>Pseudomonadati</taxon>
        <taxon>Spirochaetota</taxon>
        <taxon>Spirochaetia</taxon>
        <taxon>Spirochaetales</taxon>
        <taxon>Treponemataceae</taxon>
        <taxon>Teretinema</taxon>
    </lineage>
</organism>
<comment type="caution">
    <text evidence="1">The sequence shown here is derived from an EMBL/GenBank/DDBJ whole genome shotgun (WGS) entry which is preliminary data.</text>
</comment>
<evidence type="ECO:0000313" key="1">
    <source>
        <dbReference type="EMBL" id="MCD1654719.1"/>
    </source>
</evidence>
<dbReference type="RefSeq" id="WP_230755215.1">
    <property type="nucleotide sequence ID" value="NZ_JAINWA010000003.1"/>
</dbReference>
<accession>A0AAE3JLD4</accession>
<dbReference type="EMBL" id="JAINWA010000003">
    <property type="protein sequence ID" value="MCD1654719.1"/>
    <property type="molecule type" value="Genomic_DNA"/>
</dbReference>
<evidence type="ECO:0000313" key="2">
    <source>
        <dbReference type="Proteomes" id="UP001198163"/>
    </source>
</evidence>